<keyword evidence="4 12" id="KW-0894">Sodium channel</keyword>
<dbReference type="PANTHER" id="PTHR11690:SF300">
    <property type="entry name" value="PICKPOCKET PROTEIN 19"/>
    <property type="match status" value="1"/>
</dbReference>
<comment type="subcellular location">
    <subcellularLocation>
        <location evidence="1">Membrane</location>
        <topology evidence="1">Multi-pass membrane protein</topology>
    </subcellularLocation>
</comment>
<name>A0ABP1R8B4_9HEXA</name>
<dbReference type="InterPro" id="IPR001873">
    <property type="entry name" value="ENaC"/>
</dbReference>
<keyword evidence="6 14" id="KW-1133">Transmembrane helix</keyword>
<keyword evidence="5 12" id="KW-0812">Transmembrane</keyword>
<dbReference type="PANTHER" id="PTHR11690">
    <property type="entry name" value="AMILORIDE-SENSITIVE SODIUM CHANNEL-RELATED"/>
    <property type="match status" value="1"/>
</dbReference>
<evidence type="ECO:0000256" key="14">
    <source>
        <dbReference type="SAM" id="Phobius"/>
    </source>
</evidence>
<evidence type="ECO:0000256" key="8">
    <source>
        <dbReference type="ARBA" id="ARBA00023065"/>
    </source>
</evidence>
<feature type="transmembrane region" description="Helical" evidence="14">
    <location>
        <begin position="65"/>
        <end position="85"/>
    </location>
</feature>
<keyword evidence="7" id="KW-0915">Sodium</keyword>
<reference evidence="15 16" key="1">
    <citation type="submission" date="2024-08" db="EMBL/GenBank/DDBJ databases">
        <authorList>
            <person name="Cucini C."/>
            <person name="Frati F."/>
        </authorList>
    </citation>
    <scope>NUCLEOTIDE SEQUENCE [LARGE SCALE GENOMIC DNA]</scope>
</reference>
<feature type="compositionally biased region" description="Basic and acidic residues" evidence="13">
    <location>
        <begin position="1"/>
        <end position="10"/>
    </location>
</feature>
<evidence type="ECO:0000256" key="5">
    <source>
        <dbReference type="ARBA" id="ARBA00022692"/>
    </source>
</evidence>
<organism evidence="15 16">
    <name type="scientific">Orchesella dallaii</name>
    <dbReference type="NCBI Taxonomy" id="48710"/>
    <lineage>
        <taxon>Eukaryota</taxon>
        <taxon>Metazoa</taxon>
        <taxon>Ecdysozoa</taxon>
        <taxon>Arthropoda</taxon>
        <taxon>Hexapoda</taxon>
        <taxon>Collembola</taxon>
        <taxon>Entomobryomorpha</taxon>
        <taxon>Entomobryoidea</taxon>
        <taxon>Orchesellidae</taxon>
        <taxon>Orchesellinae</taxon>
        <taxon>Orchesella</taxon>
    </lineage>
</organism>
<keyword evidence="16" id="KW-1185">Reference proteome</keyword>
<dbReference type="Proteomes" id="UP001642540">
    <property type="component" value="Unassembled WGS sequence"/>
</dbReference>
<evidence type="ECO:0000256" key="11">
    <source>
        <dbReference type="ARBA" id="ARBA00023303"/>
    </source>
</evidence>
<evidence type="ECO:0000256" key="4">
    <source>
        <dbReference type="ARBA" id="ARBA00022461"/>
    </source>
</evidence>
<keyword evidence="10 12" id="KW-0739">Sodium transport</keyword>
<proteinExistence type="inferred from homology"/>
<evidence type="ECO:0000313" key="15">
    <source>
        <dbReference type="EMBL" id="CAL8122078.1"/>
    </source>
</evidence>
<comment type="similarity">
    <text evidence="2 12">Belongs to the amiloride-sensitive sodium channel (TC 1.A.6) family.</text>
</comment>
<evidence type="ECO:0000256" key="9">
    <source>
        <dbReference type="ARBA" id="ARBA00023136"/>
    </source>
</evidence>
<sequence>MAESVDRIEVQETNEGESADGCDNHNIHERKSDKQNVVSEFLTETSLHGLKYVGQSKRHFVERTFWIVAFIIGIAAAGYLIYGVFSRYEGTPVIVSFQSEEQSVDTIPFPAVTFCFSTLFSKNYVESLKRYRDGLHQGGQEYKGIMEMLSKIDSICLSRKSLLDVYVDSYVATINSRWDYYYIRNQTQYQQEIIDLLLEYTFSCKDLIPYVLLDGTPIEAVQIFDPVITKEYGKCCTFNMLPSPLMLKQPILIILGQLTMEMKGTYLATQYLEPTANGGGTRQLLMIGGNGVSIKVSYYPPIATKAGLY</sequence>
<feature type="region of interest" description="Disordered" evidence="13">
    <location>
        <begin position="1"/>
        <end position="27"/>
    </location>
</feature>
<keyword evidence="9 14" id="KW-0472">Membrane</keyword>
<accession>A0ABP1R8B4</accession>
<keyword evidence="3 12" id="KW-0813">Transport</keyword>
<keyword evidence="8 12" id="KW-0406">Ion transport</keyword>
<dbReference type="Pfam" id="PF00858">
    <property type="entry name" value="ASC"/>
    <property type="match status" value="1"/>
</dbReference>
<evidence type="ECO:0000256" key="13">
    <source>
        <dbReference type="SAM" id="MobiDB-lite"/>
    </source>
</evidence>
<keyword evidence="11 12" id="KW-0407">Ion channel</keyword>
<evidence type="ECO:0000313" key="16">
    <source>
        <dbReference type="Proteomes" id="UP001642540"/>
    </source>
</evidence>
<dbReference type="EMBL" id="CAXLJM020000067">
    <property type="protein sequence ID" value="CAL8122078.1"/>
    <property type="molecule type" value="Genomic_DNA"/>
</dbReference>
<evidence type="ECO:0000256" key="12">
    <source>
        <dbReference type="RuleBase" id="RU000679"/>
    </source>
</evidence>
<protein>
    <submittedName>
        <fullName evidence="15">Uncharacterized protein</fullName>
    </submittedName>
</protein>
<evidence type="ECO:0000256" key="6">
    <source>
        <dbReference type="ARBA" id="ARBA00022989"/>
    </source>
</evidence>
<evidence type="ECO:0000256" key="10">
    <source>
        <dbReference type="ARBA" id="ARBA00023201"/>
    </source>
</evidence>
<evidence type="ECO:0000256" key="1">
    <source>
        <dbReference type="ARBA" id="ARBA00004141"/>
    </source>
</evidence>
<gene>
    <name evidence="15" type="ORF">ODALV1_LOCUS19666</name>
</gene>
<evidence type="ECO:0000256" key="2">
    <source>
        <dbReference type="ARBA" id="ARBA00007193"/>
    </source>
</evidence>
<evidence type="ECO:0000256" key="7">
    <source>
        <dbReference type="ARBA" id="ARBA00023053"/>
    </source>
</evidence>
<evidence type="ECO:0000256" key="3">
    <source>
        <dbReference type="ARBA" id="ARBA00022448"/>
    </source>
</evidence>
<comment type="caution">
    <text evidence="15">The sequence shown here is derived from an EMBL/GenBank/DDBJ whole genome shotgun (WGS) entry which is preliminary data.</text>
</comment>